<dbReference type="PANTHER" id="PTHR43343:SF3">
    <property type="entry name" value="PROTEASE DO-LIKE 8, CHLOROPLASTIC"/>
    <property type="match status" value="1"/>
</dbReference>
<dbReference type="PANTHER" id="PTHR43343">
    <property type="entry name" value="PEPTIDASE S12"/>
    <property type="match status" value="1"/>
</dbReference>
<name>A0ABV8DYH7_9NOCA</name>
<dbReference type="GO" id="GO:0006508">
    <property type="term" value="P:proteolysis"/>
    <property type="evidence" value="ECO:0007669"/>
    <property type="project" value="UniProtKB-KW"/>
</dbReference>
<comment type="similarity">
    <text evidence="1">Belongs to the peptidase S1C family.</text>
</comment>
<evidence type="ECO:0000256" key="1">
    <source>
        <dbReference type="ARBA" id="ARBA00010541"/>
    </source>
</evidence>
<dbReference type="InterPro" id="IPR009003">
    <property type="entry name" value="Peptidase_S1_PA"/>
</dbReference>
<proteinExistence type="inferred from homology"/>
<dbReference type="RefSeq" id="WP_378614734.1">
    <property type="nucleotide sequence ID" value="NZ_JBHSAX010000019.1"/>
</dbReference>
<dbReference type="Gene3D" id="2.40.10.10">
    <property type="entry name" value="Trypsin-like serine proteases"/>
    <property type="match status" value="2"/>
</dbReference>
<accession>A0ABV8DYH7</accession>
<evidence type="ECO:0000256" key="3">
    <source>
        <dbReference type="ARBA" id="ARBA00022801"/>
    </source>
</evidence>
<dbReference type="Pfam" id="PF13365">
    <property type="entry name" value="Trypsin_2"/>
    <property type="match status" value="1"/>
</dbReference>
<keyword evidence="2 5" id="KW-0645">Protease</keyword>
<dbReference type="InterPro" id="IPR001478">
    <property type="entry name" value="PDZ"/>
</dbReference>
<dbReference type="Gene3D" id="2.30.42.10">
    <property type="match status" value="1"/>
</dbReference>
<evidence type="ECO:0000259" key="4">
    <source>
        <dbReference type="SMART" id="SM00228"/>
    </source>
</evidence>
<dbReference type="InterPro" id="IPR051201">
    <property type="entry name" value="Chloro_Bact_Ser_Proteases"/>
</dbReference>
<feature type="domain" description="PDZ" evidence="4">
    <location>
        <begin position="222"/>
        <end position="304"/>
    </location>
</feature>
<dbReference type="GO" id="GO:0008233">
    <property type="term" value="F:peptidase activity"/>
    <property type="evidence" value="ECO:0007669"/>
    <property type="project" value="UniProtKB-KW"/>
</dbReference>
<dbReference type="InterPro" id="IPR043504">
    <property type="entry name" value="Peptidase_S1_PA_chymotrypsin"/>
</dbReference>
<dbReference type="EC" id="3.4.21.-" evidence="5"/>
<keyword evidence="3 5" id="KW-0378">Hydrolase</keyword>
<dbReference type="Pfam" id="PF17820">
    <property type="entry name" value="PDZ_6"/>
    <property type="match status" value="1"/>
</dbReference>
<dbReference type="Proteomes" id="UP001595696">
    <property type="component" value="Unassembled WGS sequence"/>
</dbReference>
<organism evidence="5 6">
    <name type="scientific">Nocardia jiangsuensis</name>
    <dbReference type="NCBI Taxonomy" id="1691563"/>
    <lineage>
        <taxon>Bacteria</taxon>
        <taxon>Bacillati</taxon>
        <taxon>Actinomycetota</taxon>
        <taxon>Actinomycetes</taxon>
        <taxon>Mycobacteriales</taxon>
        <taxon>Nocardiaceae</taxon>
        <taxon>Nocardia</taxon>
    </lineage>
</organism>
<sequence>MSREFGPEELPEPAQVGEPVQDAYSRAVGAVTDTVLPAVAGLATRRSAGSAVVFTDDGHLLTSAHLIGPAESADVRFADGTVAVADVIGSDPLSDLAVLRTRGGGPAPARLGDADTLTLGRLVVALADPAGPGGAVSAGVVGAVDRAVPVLSRRAGRLVEQVLHTDVRGEPHAAGGPLADTAGRVTGVLTGAAGIGGLAVPIGPVARRILDTLLADGRVRRAYLGVVVAAAPVPPDLRPVAGQAAGARVTAVVRGGPADRAGIQRGDLLLRAGDAVLTGARELQRLLFAEAIEVTLAVTLLRAGAPVTVDATPQEWLPA</sequence>
<gene>
    <name evidence="5" type="ORF">ACFO0B_23525</name>
</gene>
<evidence type="ECO:0000313" key="5">
    <source>
        <dbReference type="EMBL" id="MFC3964968.1"/>
    </source>
</evidence>
<dbReference type="SMART" id="SM00228">
    <property type="entry name" value="PDZ"/>
    <property type="match status" value="1"/>
</dbReference>
<reference evidence="6" key="1">
    <citation type="journal article" date="2019" name="Int. J. Syst. Evol. Microbiol.">
        <title>The Global Catalogue of Microorganisms (GCM) 10K type strain sequencing project: providing services to taxonomists for standard genome sequencing and annotation.</title>
        <authorList>
            <consortium name="The Broad Institute Genomics Platform"/>
            <consortium name="The Broad Institute Genome Sequencing Center for Infectious Disease"/>
            <person name="Wu L."/>
            <person name="Ma J."/>
        </authorList>
    </citation>
    <scope>NUCLEOTIDE SEQUENCE [LARGE SCALE GENOMIC DNA]</scope>
    <source>
        <strain evidence="6">CGMCC 4.7330</strain>
    </source>
</reference>
<evidence type="ECO:0000313" key="6">
    <source>
        <dbReference type="Proteomes" id="UP001595696"/>
    </source>
</evidence>
<dbReference type="InterPro" id="IPR036034">
    <property type="entry name" value="PDZ_sf"/>
</dbReference>
<keyword evidence="6" id="KW-1185">Reference proteome</keyword>
<dbReference type="SUPFAM" id="SSF50494">
    <property type="entry name" value="Trypsin-like serine proteases"/>
    <property type="match status" value="1"/>
</dbReference>
<comment type="caution">
    <text evidence="5">The sequence shown here is derived from an EMBL/GenBank/DDBJ whole genome shotgun (WGS) entry which is preliminary data.</text>
</comment>
<dbReference type="EMBL" id="JBHSAX010000019">
    <property type="protein sequence ID" value="MFC3964968.1"/>
    <property type="molecule type" value="Genomic_DNA"/>
</dbReference>
<dbReference type="PRINTS" id="PR00834">
    <property type="entry name" value="PROTEASES2C"/>
</dbReference>
<dbReference type="SUPFAM" id="SSF50156">
    <property type="entry name" value="PDZ domain-like"/>
    <property type="match status" value="1"/>
</dbReference>
<evidence type="ECO:0000256" key="2">
    <source>
        <dbReference type="ARBA" id="ARBA00022670"/>
    </source>
</evidence>
<dbReference type="InterPro" id="IPR041489">
    <property type="entry name" value="PDZ_6"/>
</dbReference>
<dbReference type="InterPro" id="IPR001940">
    <property type="entry name" value="Peptidase_S1C"/>
</dbReference>
<protein>
    <submittedName>
        <fullName evidence="5">S1C family serine protease</fullName>
        <ecNumber evidence="5">3.4.21.-</ecNumber>
    </submittedName>
</protein>